<organism evidence="2 3">
    <name type="scientific">Erysiphe pulchra</name>
    <dbReference type="NCBI Taxonomy" id="225359"/>
    <lineage>
        <taxon>Eukaryota</taxon>
        <taxon>Fungi</taxon>
        <taxon>Dikarya</taxon>
        <taxon>Ascomycota</taxon>
        <taxon>Pezizomycotina</taxon>
        <taxon>Leotiomycetes</taxon>
        <taxon>Erysiphales</taxon>
        <taxon>Erysiphaceae</taxon>
        <taxon>Erysiphe</taxon>
    </lineage>
</organism>
<feature type="region of interest" description="Disordered" evidence="1">
    <location>
        <begin position="84"/>
        <end position="117"/>
    </location>
</feature>
<dbReference type="Proteomes" id="UP000237438">
    <property type="component" value="Unassembled WGS sequence"/>
</dbReference>
<evidence type="ECO:0000313" key="3">
    <source>
        <dbReference type="Proteomes" id="UP000237438"/>
    </source>
</evidence>
<dbReference type="EMBL" id="PEDP01002296">
    <property type="protein sequence ID" value="POS82753.1"/>
    <property type="molecule type" value="Genomic_DNA"/>
</dbReference>
<dbReference type="AlphaFoldDB" id="A0A2S4PL60"/>
<feature type="compositionally biased region" description="Acidic residues" evidence="1">
    <location>
        <begin position="199"/>
        <end position="209"/>
    </location>
</feature>
<accession>A0A2S4PL60</accession>
<dbReference type="OrthoDB" id="10533694at2759"/>
<reference evidence="2 3" key="1">
    <citation type="submission" date="2017-10" db="EMBL/GenBank/DDBJ databases">
        <title>Development of genomic resources for the powdery mildew, Erysiphe pulchra.</title>
        <authorList>
            <person name="Wadl P.A."/>
            <person name="Mack B.M."/>
            <person name="Moore G."/>
            <person name="Beltz S.B."/>
        </authorList>
    </citation>
    <scope>NUCLEOTIDE SEQUENCE [LARGE SCALE GENOMIC DNA]</scope>
    <source>
        <strain evidence="2">Cflorida</strain>
    </source>
</reference>
<feature type="compositionally biased region" description="Low complexity" evidence="1">
    <location>
        <begin position="210"/>
        <end position="219"/>
    </location>
</feature>
<name>A0A2S4PL60_9PEZI</name>
<gene>
    <name evidence="2" type="ORF">EPUL_006109</name>
</gene>
<feature type="region of interest" description="Disordered" evidence="1">
    <location>
        <begin position="185"/>
        <end position="219"/>
    </location>
</feature>
<comment type="caution">
    <text evidence="2">The sequence shown here is derived from an EMBL/GenBank/DDBJ whole genome shotgun (WGS) entry which is preliminary data.</text>
</comment>
<evidence type="ECO:0000256" key="1">
    <source>
        <dbReference type="SAM" id="MobiDB-lite"/>
    </source>
</evidence>
<evidence type="ECO:0000313" key="2">
    <source>
        <dbReference type="EMBL" id="POS82753.1"/>
    </source>
</evidence>
<proteinExistence type="predicted"/>
<protein>
    <submittedName>
        <fullName evidence="2">Uncharacterized protein</fullName>
    </submittedName>
</protein>
<feature type="region of interest" description="Disordered" evidence="1">
    <location>
        <begin position="142"/>
        <end position="170"/>
    </location>
</feature>
<sequence length="219" mass="24369">MANTPMICPTQLLELEYQVALSDGEEIFTPLAKTRQLKLSLNYNLRQALIRVKLPLEKNCTEWVSSVKAIAVELESFCEYRPKNSNQVETKPGPPKSGRTSYKPEQNWSDTAVDEDGDTIMSGTNAILAAIENLKIQTLGGKAKPIRGKNGELETGPEKKYKESPKSRAPWRSLTEFNRLGDACPTYRAARRPKVDLSQLEEESEEESESASGSGKDHP</sequence>
<feature type="compositionally biased region" description="Basic and acidic residues" evidence="1">
    <location>
        <begin position="149"/>
        <end position="166"/>
    </location>
</feature>
<feature type="compositionally biased region" description="Polar residues" evidence="1">
    <location>
        <begin position="98"/>
        <end position="110"/>
    </location>
</feature>
<keyword evidence="3" id="KW-1185">Reference proteome</keyword>